<dbReference type="Proteomes" id="UP000031760">
    <property type="component" value="Chromosome"/>
</dbReference>
<feature type="domain" description="PorZ N-terminal beta-propeller" evidence="3">
    <location>
        <begin position="43"/>
        <end position="202"/>
    </location>
</feature>
<dbReference type="OrthoDB" id="9807410at2"/>
<dbReference type="InterPro" id="IPR015943">
    <property type="entry name" value="WD40/YVTN_repeat-like_dom_sf"/>
</dbReference>
<gene>
    <name evidence="4" type="ORF">NMS_0568</name>
</gene>
<dbReference type="InterPro" id="IPR048954">
    <property type="entry name" value="PorZ_N"/>
</dbReference>
<dbReference type="NCBIfam" id="TIGR04183">
    <property type="entry name" value="Por_Secre_tail"/>
    <property type="match status" value="1"/>
</dbReference>
<evidence type="ECO:0000259" key="2">
    <source>
        <dbReference type="Pfam" id="PF18962"/>
    </source>
</evidence>
<evidence type="ECO:0000313" key="4">
    <source>
        <dbReference type="EMBL" id="BAO54577.1"/>
    </source>
</evidence>
<proteinExistence type="predicted"/>
<dbReference type="EMBL" id="AP014548">
    <property type="protein sequence ID" value="BAO54577.1"/>
    <property type="molecule type" value="Genomic_DNA"/>
</dbReference>
<evidence type="ECO:0000313" key="5">
    <source>
        <dbReference type="Proteomes" id="UP000031760"/>
    </source>
</evidence>
<dbReference type="STRING" id="1454201.NMS_0568"/>
<dbReference type="Pfam" id="PF21544">
    <property type="entry name" value="PorZ_N_b_propeller"/>
    <property type="match status" value="1"/>
</dbReference>
<evidence type="ECO:0000259" key="3">
    <source>
        <dbReference type="Pfam" id="PF21544"/>
    </source>
</evidence>
<protein>
    <submittedName>
        <fullName evidence="4">Immunoreactive 84kD antigen PG93</fullName>
    </submittedName>
</protein>
<dbReference type="SUPFAM" id="SSF63829">
    <property type="entry name" value="Calcium-dependent phosphotriesterase"/>
    <property type="match status" value="2"/>
</dbReference>
<dbReference type="Pfam" id="PF07494">
    <property type="entry name" value="Reg_prop"/>
    <property type="match status" value="1"/>
</dbReference>
<dbReference type="KEGG" id="nmf:NMS_0568"/>
<organism evidence="4 5">
    <name type="scientific">Nonlabens marinus S1-08</name>
    <dbReference type="NCBI Taxonomy" id="1454201"/>
    <lineage>
        <taxon>Bacteria</taxon>
        <taxon>Pseudomonadati</taxon>
        <taxon>Bacteroidota</taxon>
        <taxon>Flavobacteriia</taxon>
        <taxon>Flavobacteriales</taxon>
        <taxon>Flavobacteriaceae</taxon>
        <taxon>Nonlabens</taxon>
    </lineage>
</organism>
<reference evidence="4 5" key="1">
    <citation type="journal article" date="2014" name="Proc. Natl. Acad. Sci. U.S.A.">
        <title>Functional characterization of flavobacteria rhodopsins reveals a unique class of light-driven chloride pump in bacteria.</title>
        <authorList>
            <person name="Yoshizawa S."/>
            <person name="Kumagai Y."/>
            <person name="Kim H."/>
            <person name="Ogura Y."/>
            <person name="Hayashi T."/>
            <person name="Iwasaki W."/>
            <person name="DeLong E.F."/>
            <person name="Kogure K."/>
        </authorList>
    </citation>
    <scope>NUCLEOTIDE SEQUENCE [LARGE SCALE GENOMIC DNA]</scope>
    <source>
        <strain evidence="4 5">S1-08</strain>
    </source>
</reference>
<sequence length="761" mass="83819">MNYRFLILLLIVAVGQAQDFTEQWTGLFSFNQILDIEQTDGKVYAASENAIFVYDIPTRSFTTITTVNGLSGDLISQIFYRETEDQLVIGYQNGLLQIVQDDVVLDVVAIRDKQVITPDRKRINEFKQNDGLLYIATDFGIALYDLDRLEFNDTYFIGDNGAQLRVNSIEMFEGFLYAATEDDGIRRADISDPFLIDFENWSRINAGVFDEVAALDNEVFAIDNAGGLYSLAGNSFQPTGYRFPSGSLDATSLDNELTVAGQNYVQILDAGQNIRTSITDVNGISYRFTSANVSGNEIYIGTFENGMIRLDTQDSSIAEIIVADGPTRNRAFSLSTSPNELWVGYGDYNLFYDPFPLEQFGVSHLEEDVWINYSTSEVNNISSISSITINPENPDEVYLNSMHNGILQFVDGTATTQYGINNSTLNSILPPSAEFVRVPSSTFDDAGNFWAIASQVSDVINKRNPSGSWEAIDVSEGYSELAGSNKESTTKLVVTRAGNVIFGTTGQGVIAYNPNNNSYGRLIDEIQRGNLINNYVSELTVDQNGQLWIGSNLGLRVLFNANSILSENPPDARAIIIEDVNGIPRELLADEAILDIEVDGNNRKWIATASSGAFLFSPSGQETIFQFTKNNSPLPSNTVNDIAIDEATGKVYFGTDNGIVAFQGDRTSQPSENLENVYAFPNPVKPGFDGNVTIDGLTDRARIKITDIEGNLVFEIVSQGGSVQWDTRSFNGNQVSSGVYMLFISTDDNIETKVSKIMVIR</sequence>
<dbReference type="InterPro" id="IPR011110">
    <property type="entry name" value="Reg_prop"/>
</dbReference>
<dbReference type="SUPFAM" id="SSF50998">
    <property type="entry name" value="Quinoprotein alcohol dehydrogenase-like"/>
    <property type="match status" value="1"/>
</dbReference>
<keyword evidence="1" id="KW-0732">Signal</keyword>
<dbReference type="Gene3D" id="2.130.10.10">
    <property type="entry name" value="YVTN repeat-like/Quinoprotein amine dehydrogenase"/>
    <property type="match status" value="3"/>
</dbReference>
<dbReference type="Gene3D" id="2.60.40.4070">
    <property type="match status" value="1"/>
</dbReference>
<dbReference type="Pfam" id="PF18962">
    <property type="entry name" value="Por_Secre_tail"/>
    <property type="match status" value="1"/>
</dbReference>
<evidence type="ECO:0000256" key="1">
    <source>
        <dbReference type="ARBA" id="ARBA00022729"/>
    </source>
</evidence>
<dbReference type="AlphaFoldDB" id="W8VWA2"/>
<accession>W8VWA2</accession>
<keyword evidence="5" id="KW-1185">Reference proteome</keyword>
<dbReference type="InterPro" id="IPR026444">
    <property type="entry name" value="Secre_tail"/>
</dbReference>
<name>W8VWA2_9FLAO</name>
<dbReference type="HOGENOM" id="CLU_018865_0_0_10"/>
<dbReference type="RefSeq" id="WP_041495291.1">
    <property type="nucleotide sequence ID" value="NZ_AP014548.1"/>
</dbReference>
<feature type="domain" description="Secretion system C-terminal sorting" evidence="2">
    <location>
        <begin position="680"/>
        <end position="757"/>
    </location>
</feature>
<dbReference type="InterPro" id="IPR011047">
    <property type="entry name" value="Quinoprotein_ADH-like_sf"/>
</dbReference>